<dbReference type="AlphaFoldDB" id="A0A3G8XLG3"/>
<sequence>MYRRLIQLEFKNFFRNPQFGANLGMKILMFFGMAYFSFLFVAMPFLLYFLAKEKLHTDPLLIFCKYFIYYWAFDLILRYFLQQMPTQNIKPFLTVGITKKKLVNYTIVKVLFNFFNWGNLLFLLPFAGLLIYDGGYSVIHVLMFTIGIFAIFYFNNFLNILLNGKDIIVISVFGFMALFGILEYFKVIELSHYSEKIFYSFFQYTGAFLIPIIMAFTAGYFAYRLIYTNFYLDKGLELKKAEGKTESIDFLNRYGVMGTFINNDIRLLKRSKAAKSALTASVFFLFYGLLIFSKGYDNSFMQLFMGIFVTGGFMLMFGQRVPSWDSSYYPLMMTQNVPYKEYLKGKWSLIIIGISVSIILASAYLFISWEFYLTVIAAGLYNLGVNSYITLLAGAFNKKPIDLNSKSKSFGAGGNNFNMKIMLLMIPQMVLPMGVFAVVKYFFGIYPAVASLGILGIIGFLFRDKIFDYIVKVYKTQKYSTLDAFKKV</sequence>
<dbReference type="KEGG" id="ccas:EIB73_11045"/>
<keyword evidence="3" id="KW-1185">Reference proteome</keyword>
<feature type="transmembrane region" description="Helical" evidence="1">
    <location>
        <begin position="27"/>
        <end position="48"/>
    </location>
</feature>
<feature type="transmembrane region" description="Helical" evidence="1">
    <location>
        <begin position="299"/>
        <end position="317"/>
    </location>
</feature>
<feature type="transmembrane region" description="Helical" evidence="1">
    <location>
        <begin position="60"/>
        <end position="81"/>
    </location>
</feature>
<keyword evidence="1" id="KW-0472">Membrane</keyword>
<feature type="transmembrane region" description="Helical" evidence="1">
    <location>
        <begin position="102"/>
        <end position="132"/>
    </location>
</feature>
<evidence type="ECO:0000256" key="1">
    <source>
        <dbReference type="SAM" id="Phobius"/>
    </source>
</evidence>
<dbReference type="Proteomes" id="UP000270185">
    <property type="component" value="Chromosome"/>
</dbReference>
<feature type="transmembrane region" description="Helical" evidence="1">
    <location>
        <begin position="347"/>
        <end position="367"/>
    </location>
</feature>
<feature type="transmembrane region" description="Helical" evidence="1">
    <location>
        <begin position="445"/>
        <end position="462"/>
    </location>
</feature>
<dbReference type="RefSeq" id="WP_125025329.1">
    <property type="nucleotide sequence ID" value="NZ_CP034159.1"/>
</dbReference>
<keyword evidence="1" id="KW-1133">Transmembrane helix</keyword>
<gene>
    <name evidence="2" type="ORF">EIB73_11045</name>
</gene>
<feature type="transmembrane region" description="Helical" evidence="1">
    <location>
        <begin position="197"/>
        <end position="223"/>
    </location>
</feature>
<protein>
    <submittedName>
        <fullName evidence="2">Uncharacterized protein</fullName>
    </submittedName>
</protein>
<organism evidence="2 3">
    <name type="scientific">Kaistella carnis</name>
    <dbReference type="NCBI Taxonomy" id="1241979"/>
    <lineage>
        <taxon>Bacteria</taxon>
        <taxon>Pseudomonadati</taxon>
        <taxon>Bacteroidota</taxon>
        <taxon>Flavobacteriia</taxon>
        <taxon>Flavobacteriales</taxon>
        <taxon>Weeksellaceae</taxon>
        <taxon>Chryseobacterium group</taxon>
        <taxon>Kaistella</taxon>
    </lineage>
</organism>
<dbReference type="InterPro" id="IPR043742">
    <property type="entry name" value="DUF5687"/>
</dbReference>
<evidence type="ECO:0000313" key="2">
    <source>
        <dbReference type="EMBL" id="AZI33688.1"/>
    </source>
</evidence>
<keyword evidence="1" id="KW-0812">Transmembrane</keyword>
<dbReference type="EMBL" id="CP034159">
    <property type="protein sequence ID" value="AZI33688.1"/>
    <property type="molecule type" value="Genomic_DNA"/>
</dbReference>
<feature type="transmembrane region" description="Helical" evidence="1">
    <location>
        <begin position="276"/>
        <end position="293"/>
    </location>
</feature>
<dbReference type="OrthoDB" id="1014144at2"/>
<proteinExistence type="predicted"/>
<feature type="transmembrane region" description="Helical" evidence="1">
    <location>
        <begin position="417"/>
        <end position="439"/>
    </location>
</feature>
<evidence type="ECO:0000313" key="3">
    <source>
        <dbReference type="Proteomes" id="UP000270185"/>
    </source>
</evidence>
<feature type="transmembrane region" description="Helical" evidence="1">
    <location>
        <begin position="373"/>
        <end position="396"/>
    </location>
</feature>
<name>A0A3G8XLG3_9FLAO</name>
<dbReference type="Pfam" id="PF18940">
    <property type="entry name" value="DUF5687"/>
    <property type="match status" value="1"/>
</dbReference>
<reference evidence="3" key="1">
    <citation type="submission" date="2018-11" db="EMBL/GenBank/DDBJ databases">
        <title>Proposal to divide the Flavobacteriaceae and reorganize its genera based on Amino Acid Identity values calculated from whole genome sequences.</title>
        <authorList>
            <person name="Nicholson A.C."/>
            <person name="Gulvik C.A."/>
            <person name="Whitney A.M."/>
            <person name="Humrighouse B.W."/>
            <person name="Bell M."/>
            <person name="Holmes B."/>
            <person name="Steigerwalt A.G."/>
            <person name="Villarma A."/>
            <person name="Sheth M."/>
            <person name="Batra D."/>
            <person name="Pryor J."/>
            <person name="Bernardet J.-F."/>
            <person name="Hugo C."/>
            <person name="Kampfer P."/>
            <person name="Newman J.D."/>
            <person name="McQuiston J.R."/>
        </authorList>
    </citation>
    <scope>NUCLEOTIDE SEQUENCE [LARGE SCALE GENOMIC DNA]</scope>
    <source>
        <strain evidence="3">G0081</strain>
    </source>
</reference>
<accession>A0A3G8XLG3</accession>
<feature type="transmembrane region" description="Helical" evidence="1">
    <location>
        <begin position="138"/>
        <end position="155"/>
    </location>
</feature>
<feature type="transmembrane region" description="Helical" evidence="1">
    <location>
        <begin position="167"/>
        <end position="185"/>
    </location>
</feature>